<comment type="function">
    <text evidence="1 12">DNA ligase that catalyzes the formation of phosphodiester linkages between 5'-phosphoryl and 3'-hydroxyl groups in double-stranded DNA using NAD as a coenzyme and as the energy source for the reaction. It is essential for DNA replication and repair of damaged DNA.</text>
</comment>
<evidence type="ECO:0000256" key="5">
    <source>
        <dbReference type="ARBA" id="ARBA00022763"/>
    </source>
</evidence>
<keyword evidence="9 12" id="KW-0234">DNA repair</keyword>
<keyword evidence="4 12" id="KW-0479">Metal-binding</keyword>
<feature type="region of interest" description="Disordered" evidence="14">
    <location>
        <begin position="1"/>
        <end position="44"/>
    </location>
</feature>
<dbReference type="GO" id="GO:0006260">
    <property type="term" value="P:DNA replication"/>
    <property type="evidence" value="ECO:0007669"/>
    <property type="project" value="UniProtKB-KW"/>
</dbReference>
<dbReference type="CDD" id="cd00114">
    <property type="entry name" value="LIGANc"/>
    <property type="match status" value="1"/>
</dbReference>
<dbReference type="InterPro" id="IPR010994">
    <property type="entry name" value="RuvA_2-like"/>
</dbReference>
<keyword evidence="2 12" id="KW-0436">Ligase</keyword>
<evidence type="ECO:0000256" key="12">
    <source>
        <dbReference type="HAMAP-Rule" id="MF_01588"/>
    </source>
</evidence>
<dbReference type="PROSITE" id="PS50172">
    <property type="entry name" value="BRCT"/>
    <property type="match status" value="1"/>
</dbReference>
<dbReference type="RefSeq" id="WP_092683494.1">
    <property type="nucleotide sequence ID" value="NZ_FNMZ01000006.1"/>
</dbReference>
<dbReference type="EC" id="6.5.1.2" evidence="12 13"/>
<comment type="similarity">
    <text evidence="12">Belongs to the NAD-dependent DNA ligase family. LigA subfamily.</text>
</comment>
<dbReference type="Gene3D" id="3.30.470.30">
    <property type="entry name" value="DNA ligase/mRNA capping enzyme"/>
    <property type="match status" value="1"/>
</dbReference>
<comment type="caution">
    <text evidence="12">Lacks conserved residue(s) required for the propagation of feature annotation.</text>
</comment>
<protein>
    <recommendedName>
        <fullName evidence="12 13">DNA ligase</fullName>
        <ecNumber evidence="12 13">6.5.1.2</ecNumber>
    </recommendedName>
    <alternativeName>
        <fullName evidence="12">Polydeoxyribonucleotide synthase [NAD(+)]</fullName>
    </alternativeName>
</protein>
<dbReference type="GO" id="GO:0006281">
    <property type="term" value="P:DNA repair"/>
    <property type="evidence" value="ECO:0007669"/>
    <property type="project" value="UniProtKB-KW"/>
</dbReference>
<comment type="catalytic activity">
    <reaction evidence="11 12 13">
        <text>NAD(+) + (deoxyribonucleotide)n-3'-hydroxyl + 5'-phospho-(deoxyribonucleotide)m = (deoxyribonucleotide)n+m + AMP + beta-nicotinamide D-nucleotide.</text>
        <dbReference type="EC" id="6.5.1.2"/>
    </reaction>
</comment>
<dbReference type="Pfam" id="PF00533">
    <property type="entry name" value="BRCT"/>
    <property type="match status" value="1"/>
</dbReference>
<feature type="binding site" evidence="12">
    <location>
        <position position="494"/>
    </location>
    <ligand>
        <name>Zn(2+)</name>
        <dbReference type="ChEBI" id="CHEBI:29105"/>
    </ligand>
</feature>
<dbReference type="Gene3D" id="3.40.50.10190">
    <property type="entry name" value="BRCT domain"/>
    <property type="match status" value="1"/>
</dbReference>
<comment type="cofactor">
    <cofactor evidence="12">
        <name>Mg(2+)</name>
        <dbReference type="ChEBI" id="CHEBI:18420"/>
    </cofactor>
    <cofactor evidence="12">
        <name>Mn(2+)</name>
        <dbReference type="ChEBI" id="CHEBI:29035"/>
    </cofactor>
</comment>
<dbReference type="GO" id="GO:0003911">
    <property type="term" value="F:DNA ligase (NAD+) activity"/>
    <property type="evidence" value="ECO:0007669"/>
    <property type="project" value="UniProtKB-UniRule"/>
</dbReference>
<feature type="active site" description="N6-AMP-lysine intermediate" evidence="12">
    <location>
        <position position="169"/>
    </location>
</feature>
<dbReference type="InterPro" id="IPR013840">
    <property type="entry name" value="DNAligase_N"/>
</dbReference>
<sequence length="854" mass="90257">MPPDNVQDADPSATETPAGDAAPEPEFRDRAADAQPDLAAGPHAGVAVEDLDEAGARAELARLADLAARLDAAYHQADAPLVADADYDALKRRNRAIEARFPELKREDSPSERVGAAPAEGFGTVRHRVRMMSLGNAFSDEDVEKFVAGLRRFLGLDAEAELALVAEPKIDGLSLSLRYERGVLVEAATRGDGETGENVTANARTVSDIPERLENAPAILEVRGEVYMTHADFAALNERQAEAGARAFANPRNAAAGSLRQLDSTITAQRPLRFFAYSWGEVSAPLAETQAEVLARYKALGFNVNPHAARVATPAEAIAHHREIEAARASLGYDIDGVVYKVDRLDYQERLGFRSATPRWAIAHKFPAETATTVLEEIEIQVGRTGALSPVARLRPVTVGGVVVSNATLHNEDYIAGLGSDGEPIREGRDLRAGDTVTVYRAGDVIPKVLDVDLSRRPEDARPWTPPETCPACGSPAVREPGEAARRCTGGLICPAQRVERLKHFVSRNALDIEGLGAKQVELFHALGWIAEPADIFDLAARDQSGAKLLRPTREGPDAEGFVAGLAGEERLADLLAEYRALLAPLGRTLPEDDPEAARAALVEALAALSATPLAEIKGFGATSARNLFDAIDGRRTVELQRLIFGLGIRHVGEVAALDLARLYGGWAPLAKALDAARPGALAHRKADAAEAEERAAAKDAGRRAAITKARAAAWEAAEVPAEAEAAWRQLVDADGIGPILALSLSDGLAGAEERGAIDRLLAHLTPSPPPARAEGSPVAGKTVVFTGTLEKMTRAEAKARAEALGAKVSGSVSAKTDLVIAGPGAGSKLKKAEDLGVEVISEDDWIALAAGGG</sequence>
<dbReference type="InterPro" id="IPR033136">
    <property type="entry name" value="DNA_ligase_CS"/>
</dbReference>
<dbReference type="Gene3D" id="1.10.287.610">
    <property type="entry name" value="Helix hairpin bin"/>
    <property type="match status" value="1"/>
</dbReference>
<reference evidence="16 17" key="1">
    <citation type="submission" date="2016-10" db="EMBL/GenBank/DDBJ databases">
        <authorList>
            <person name="de Groot N.N."/>
        </authorList>
    </citation>
    <scope>NUCLEOTIDE SEQUENCE [LARGE SCALE GENOMIC DNA]</scope>
    <source>
        <strain evidence="16 17">DSM 17890</strain>
    </source>
</reference>
<feature type="binding site" evidence="12">
    <location>
        <position position="365"/>
    </location>
    <ligand>
        <name>NAD(+)</name>
        <dbReference type="ChEBI" id="CHEBI:57540"/>
    </ligand>
</feature>
<keyword evidence="6 12" id="KW-0862">Zinc</keyword>
<keyword evidence="5 12" id="KW-0227">DNA damage</keyword>
<dbReference type="SUPFAM" id="SSF47781">
    <property type="entry name" value="RuvA domain 2-like"/>
    <property type="match status" value="2"/>
</dbReference>
<evidence type="ECO:0000259" key="15">
    <source>
        <dbReference type="PROSITE" id="PS50172"/>
    </source>
</evidence>
<dbReference type="Proteomes" id="UP000199118">
    <property type="component" value="Unassembled WGS sequence"/>
</dbReference>
<evidence type="ECO:0000256" key="9">
    <source>
        <dbReference type="ARBA" id="ARBA00023204"/>
    </source>
</evidence>
<dbReference type="STRING" id="356660.SAMN05444336_10653"/>
<proteinExistence type="inferred from homology"/>
<dbReference type="InterPro" id="IPR018239">
    <property type="entry name" value="DNA_ligase_AS"/>
</dbReference>
<dbReference type="NCBIfam" id="TIGR00575">
    <property type="entry name" value="dnlj"/>
    <property type="match status" value="1"/>
</dbReference>
<keyword evidence="8 12" id="KW-0520">NAD</keyword>
<dbReference type="Pfam" id="PF01653">
    <property type="entry name" value="DNA_ligase_aden"/>
    <property type="match status" value="1"/>
</dbReference>
<dbReference type="Gene3D" id="2.40.50.140">
    <property type="entry name" value="Nucleic acid-binding proteins"/>
    <property type="match status" value="1"/>
</dbReference>
<keyword evidence="17" id="KW-1185">Reference proteome</keyword>
<feature type="domain" description="BRCT" evidence="15">
    <location>
        <begin position="774"/>
        <end position="847"/>
    </location>
</feature>
<feature type="binding site" evidence="12">
    <location>
        <position position="341"/>
    </location>
    <ligand>
        <name>NAD(+)</name>
        <dbReference type="ChEBI" id="CHEBI:57540"/>
    </ligand>
</feature>
<evidence type="ECO:0000256" key="1">
    <source>
        <dbReference type="ARBA" id="ARBA00004067"/>
    </source>
</evidence>
<accession>A0A1H3CCE0</accession>
<feature type="binding site" evidence="12">
    <location>
        <position position="190"/>
    </location>
    <ligand>
        <name>NAD(+)</name>
        <dbReference type="ChEBI" id="CHEBI:57540"/>
    </ligand>
</feature>
<dbReference type="SUPFAM" id="SSF50249">
    <property type="entry name" value="Nucleic acid-binding proteins"/>
    <property type="match status" value="1"/>
</dbReference>
<dbReference type="InterPro" id="IPR036420">
    <property type="entry name" value="BRCT_dom_sf"/>
</dbReference>
<dbReference type="InterPro" id="IPR004150">
    <property type="entry name" value="NAD_DNA_ligase_OB"/>
</dbReference>
<name>A0A1H3CCE0_9RHOB</name>
<evidence type="ECO:0000256" key="14">
    <source>
        <dbReference type="SAM" id="MobiDB-lite"/>
    </source>
</evidence>
<dbReference type="EMBL" id="FNMZ01000006">
    <property type="protein sequence ID" value="SDX51811.1"/>
    <property type="molecule type" value="Genomic_DNA"/>
</dbReference>
<evidence type="ECO:0000313" key="17">
    <source>
        <dbReference type="Proteomes" id="UP000199118"/>
    </source>
</evidence>
<dbReference type="PROSITE" id="PS01056">
    <property type="entry name" value="DNA_LIGASE_N2"/>
    <property type="match status" value="1"/>
</dbReference>
<feature type="binding site" evidence="12">
    <location>
        <position position="470"/>
    </location>
    <ligand>
        <name>Zn(2+)</name>
        <dbReference type="ChEBI" id="CHEBI:29105"/>
    </ligand>
</feature>
<dbReference type="NCBIfam" id="NF005932">
    <property type="entry name" value="PRK07956.1"/>
    <property type="match status" value="1"/>
</dbReference>
<keyword evidence="3 12" id="KW-0235">DNA replication</keyword>
<dbReference type="InterPro" id="IPR013839">
    <property type="entry name" value="DNAligase_adenylation"/>
</dbReference>
<evidence type="ECO:0000256" key="13">
    <source>
        <dbReference type="RuleBase" id="RU000618"/>
    </source>
</evidence>
<dbReference type="Pfam" id="PF03119">
    <property type="entry name" value="DNA_ligase_ZBD"/>
    <property type="match status" value="1"/>
</dbReference>
<dbReference type="SUPFAM" id="SSF56091">
    <property type="entry name" value="DNA ligase/mRNA capping enzyme, catalytic domain"/>
    <property type="match status" value="1"/>
</dbReference>
<dbReference type="InterPro" id="IPR001357">
    <property type="entry name" value="BRCT_dom"/>
</dbReference>
<keyword evidence="10 12" id="KW-0464">Manganese</keyword>
<evidence type="ECO:0000256" key="11">
    <source>
        <dbReference type="ARBA" id="ARBA00034005"/>
    </source>
</evidence>
<gene>
    <name evidence="12" type="primary">ligA</name>
    <name evidence="16" type="ORF">SAMN05444336_10653</name>
</gene>
<dbReference type="PROSITE" id="PS01055">
    <property type="entry name" value="DNA_LIGASE_N1"/>
    <property type="match status" value="1"/>
</dbReference>
<evidence type="ECO:0000256" key="7">
    <source>
        <dbReference type="ARBA" id="ARBA00022842"/>
    </source>
</evidence>
<dbReference type="FunFam" id="3.30.470.30:FF:000001">
    <property type="entry name" value="DNA ligase"/>
    <property type="match status" value="1"/>
</dbReference>
<evidence type="ECO:0000256" key="3">
    <source>
        <dbReference type="ARBA" id="ARBA00022705"/>
    </source>
</evidence>
<dbReference type="PANTHER" id="PTHR23389">
    <property type="entry name" value="CHROMOSOME TRANSMISSION FIDELITY FACTOR 18"/>
    <property type="match status" value="1"/>
</dbReference>
<evidence type="ECO:0000256" key="2">
    <source>
        <dbReference type="ARBA" id="ARBA00022598"/>
    </source>
</evidence>
<dbReference type="GO" id="GO:0046872">
    <property type="term" value="F:metal ion binding"/>
    <property type="evidence" value="ECO:0007669"/>
    <property type="project" value="UniProtKB-KW"/>
</dbReference>
<dbReference type="OrthoDB" id="9759736at2"/>
<dbReference type="Pfam" id="PF03120">
    <property type="entry name" value="OB_DNA_ligase"/>
    <property type="match status" value="1"/>
</dbReference>
<dbReference type="InterPro" id="IPR001679">
    <property type="entry name" value="DNA_ligase"/>
</dbReference>
<feature type="binding site" evidence="12">
    <location>
        <begin position="133"/>
        <end position="134"/>
    </location>
    <ligand>
        <name>NAD(+)</name>
        <dbReference type="ChEBI" id="CHEBI:57540"/>
    </ligand>
</feature>
<dbReference type="Gene3D" id="6.20.10.30">
    <property type="match status" value="1"/>
</dbReference>
<dbReference type="SMART" id="SM00532">
    <property type="entry name" value="LIGANc"/>
    <property type="match status" value="1"/>
</dbReference>
<dbReference type="GO" id="GO:0005829">
    <property type="term" value="C:cytosol"/>
    <property type="evidence" value="ECO:0007669"/>
    <property type="project" value="TreeGrafter"/>
</dbReference>
<dbReference type="HAMAP" id="MF_01588">
    <property type="entry name" value="DNA_ligase_A"/>
    <property type="match status" value="1"/>
</dbReference>
<keyword evidence="7 12" id="KW-0460">Magnesium</keyword>
<feature type="binding site" evidence="12">
    <location>
        <begin position="84"/>
        <end position="88"/>
    </location>
    <ligand>
        <name>NAD(+)</name>
        <dbReference type="ChEBI" id="CHEBI:57540"/>
    </ligand>
</feature>
<dbReference type="AlphaFoldDB" id="A0A1H3CCE0"/>
<organism evidence="16 17">
    <name type="scientific">Albimonas donghaensis</name>
    <dbReference type="NCBI Taxonomy" id="356660"/>
    <lineage>
        <taxon>Bacteria</taxon>
        <taxon>Pseudomonadati</taxon>
        <taxon>Pseudomonadota</taxon>
        <taxon>Alphaproteobacteria</taxon>
        <taxon>Rhodobacterales</taxon>
        <taxon>Paracoccaceae</taxon>
        <taxon>Albimonas</taxon>
    </lineage>
</organism>
<dbReference type="InterPro" id="IPR004149">
    <property type="entry name" value="Znf_DNAligase_C4"/>
</dbReference>
<feature type="binding site" evidence="12">
    <location>
        <position position="225"/>
    </location>
    <ligand>
        <name>NAD(+)</name>
        <dbReference type="ChEBI" id="CHEBI:57540"/>
    </ligand>
</feature>
<evidence type="ECO:0000256" key="8">
    <source>
        <dbReference type="ARBA" id="ARBA00023027"/>
    </source>
</evidence>
<dbReference type="PANTHER" id="PTHR23389:SF9">
    <property type="entry name" value="DNA LIGASE"/>
    <property type="match status" value="1"/>
</dbReference>
<dbReference type="SUPFAM" id="SSF52113">
    <property type="entry name" value="BRCT domain"/>
    <property type="match status" value="1"/>
</dbReference>
<evidence type="ECO:0000256" key="4">
    <source>
        <dbReference type="ARBA" id="ARBA00022723"/>
    </source>
</evidence>
<dbReference type="Gene3D" id="1.10.150.20">
    <property type="entry name" value="5' to 3' exonuclease, C-terminal subdomain"/>
    <property type="match status" value="2"/>
</dbReference>
<evidence type="ECO:0000313" key="16">
    <source>
        <dbReference type="EMBL" id="SDX51811.1"/>
    </source>
</evidence>
<feature type="binding site" evidence="12">
    <location>
        <position position="167"/>
    </location>
    <ligand>
        <name>NAD(+)</name>
        <dbReference type="ChEBI" id="CHEBI:57540"/>
    </ligand>
</feature>
<evidence type="ECO:0000256" key="10">
    <source>
        <dbReference type="ARBA" id="ARBA00023211"/>
    </source>
</evidence>
<evidence type="ECO:0000256" key="6">
    <source>
        <dbReference type="ARBA" id="ARBA00022833"/>
    </source>
</evidence>
<dbReference type="SMART" id="SM00292">
    <property type="entry name" value="BRCT"/>
    <property type="match status" value="1"/>
</dbReference>
<dbReference type="CDD" id="cd17748">
    <property type="entry name" value="BRCT_DNA_ligase_like"/>
    <property type="match status" value="1"/>
</dbReference>
<feature type="binding site" evidence="12">
    <location>
        <position position="473"/>
    </location>
    <ligand>
        <name>Zn(2+)</name>
        <dbReference type="ChEBI" id="CHEBI:29105"/>
    </ligand>
</feature>
<dbReference type="InterPro" id="IPR012340">
    <property type="entry name" value="NA-bd_OB-fold"/>
</dbReference>